<comment type="caution">
    <text evidence="2">The sequence shown here is derived from an EMBL/GenBank/DDBJ whole genome shotgun (WGS) entry which is preliminary data.</text>
</comment>
<organism evidence="2 3">
    <name type="scientific">Phycicoccus sonneratiae</name>
    <dbReference type="NCBI Taxonomy" id="2807628"/>
    <lineage>
        <taxon>Bacteria</taxon>
        <taxon>Bacillati</taxon>
        <taxon>Actinomycetota</taxon>
        <taxon>Actinomycetes</taxon>
        <taxon>Micrococcales</taxon>
        <taxon>Intrasporangiaceae</taxon>
        <taxon>Phycicoccus</taxon>
    </lineage>
</organism>
<dbReference type="EMBL" id="JAFDVD010000019">
    <property type="protein sequence ID" value="MBM6401945.1"/>
    <property type="molecule type" value="Genomic_DNA"/>
</dbReference>
<evidence type="ECO:0000313" key="2">
    <source>
        <dbReference type="EMBL" id="MBM6401945.1"/>
    </source>
</evidence>
<reference evidence="2" key="1">
    <citation type="submission" date="2021-02" db="EMBL/GenBank/DDBJ databases">
        <title>Phycicoccus sp. MQZ13P-5T, whole genome shotgun sequence.</title>
        <authorList>
            <person name="Tuo L."/>
        </authorList>
    </citation>
    <scope>NUCLEOTIDE SEQUENCE</scope>
    <source>
        <strain evidence="2">MQZ13P-5</strain>
    </source>
</reference>
<evidence type="ECO:0000313" key="3">
    <source>
        <dbReference type="Proteomes" id="UP001430172"/>
    </source>
</evidence>
<feature type="compositionally biased region" description="Polar residues" evidence="1">
    <location>
        <begin position="100"/>
        <end position="113"/>
    </location>
</feature>
<sequence length="472" mass="46377">MILGADTDEMRDVQKDCLEAAKVADQVVIFLTALVIVLKAASFWTGGSSAAYAAYLEGTVIPWLKKISMALKMFAQVLGANAQAQDEVSSGKDVDLSTLPRYTSPQLPQTSCTDCPPAMTFPGTATTGGSTVPTGGSTPDGSSTSTTPGSTYDGSSTTTAVGSTGATGATPTTGGTFTGGGAGGALGTGSGGGGGTTGGSTGTGGSTLDPGSGAGSALGAGTDTAAGTAGTAGGSATDTSSYDGGQVGAGSALGTGDAAPVTTSTGDGSSTGTYAAAGTAGALGVGGAAALAGRGTGQGAGLTSPDGFDYSRIKGVAGNERVTPEFLRRTEQIATKLGCKPEDLMAVMSFETGGSFDPAQRNMAGGSARGLIQFMPDTARGLGTTSEALTRMTPVQQLDYVEKYFGNGRYTTVEGLYSKVLAGHAVNDPDAVLFREGTRAYRANRGVDIDGVGGITAGEAAAKVRARILPVR</sequence>
<name>A0ABS2CPX1_9MICO</name>
<evidence type="ECO:0008006" key="4">
    <source>
        <dbReference type="Google" id="ProtNLM"/>
    </source>
</evidence>
<proteinExistence type="predicted"/>
<evidence type="ECO:0000256" key="1">
    <source>
        <dbReference type="SAM" id="MobiDB-lite"/>
    </source>
</evidence>
<accession>A0ABS2CPX1</accession>
<dbReference type="InterPro" id="IPR023346">
    <property type="entry name" value="Lysozyme-like_dom_sf"/>
</dbReference>
<feature type="compositionally biased region" description="Gly residues" evidence="1">
    <location>
        <begin position="176"/>
        <end position="205"/>
    </location>
</feature>
<dbReference type="RefSeq" id="WP_204132417.1">
    <property type="nucleotide sequence ID" value="NZ_JAFDVD010000019.1"/>
</dbReference>
<feature type="region of interest" description="Disordered" evidence="1">
    <location>
        <begin position="86"/>
        <end position="220"/>
    </location>
</feature>
<dbReference type="Proteomes" id="UP001430172">
    <property type="component" value="Unassembled WGS sequence"/>
</dbReference>
<dbReference type="Gene3D" id="1.10.530.10">
    <property type="match status" value="1"/>
</dbReference>
<gene>
    <name evidence="2" type="ORF">JQN70_16220</name>
</gene>
<protein>
    <recommendedName>
        <fullName evidence="4">Transglycosylase SLT domain-containing protein</fullName>
    </recommendedName>
</protein>
<feature type="compositionally biased region" description="Low complexity" evidence="1">
    <location>
        <begin position="122"/>
        <end position="175"/>
    </location>
</feature>
<dbReference type="SUPFAM" id="SSF53955">
    <property type="entry name" value="Lysozyme-like"/>
    <property type="match status" value="1"/>
</dbReference>
<keyword evidence="3" id="KW-1185">Reference proteome</keyword>